<proteinExistence type="predicted"/>
<dbReference type="Proteomes" id="UP000031565">
    <property type="component" value="Unassembled WGS sequence"/>
</dbReference>
<reference evidence="1 3" key="2">
    <citation type="journal article" date="2015" name="MBio">
        <title>Genome sequence of the Drosophila melanogaster male-killing Spiroplasma strain MSRO endosymbiont.</title>
        <authorList>
            <person name="Paredes J.C."/>
            <person name="Herren J.K."/>
            <person name="Schupfer F."/>
            <person name="Marin R."/>
            <person name="Claverol S."/>
            <person name="Kuo C.H."/>
            <person name="Lemaitre B."/>
            <person name="Beven L."/>
        </authorList>
    </citation>
    <scope>NUCLEOTIDE SEQUENCE [LARGE SCALE GENOMIC DNA]</scope>
    <source>
        <strain evidence="1 3">MSRO</strain>
    </source>
</reference>
<name>A0A0C2HWG0_9MOLU</name>
<organism evidence="1 3">
    <name type="scientific">Spiroplasma poulsonii</name>
    <dbReference type="NCBI Taxonomy" id="2138"/>
    <lineage>
        <taxon>Bacteria</taxon>
        <taxon>Bacillati</taxon>
        <taxon>Mycoplasmatota</taxon>
        <taxon>Mollicutes</taxon>
        <taxon>Entomoplasmatales</taxon>
        <taxon>Spiroplasmataceae</taxon>
        <taxon>Spiroplasma</taxon>
    </lineage>
</organism>
<gene>
    <name evidence="1" type="ORF">SMSRO_SF015250</name>
    <name evidence="2" type="ORF">SMSRO_SF015430</name>
</gene>
<dbReference type="STRING" id="2138.SMSRO_v1c14510"/>
<reference evidence="1" key="3">
    <citation type="submission" date="2017-11" db="EMBL/GenBank/DDBJ databases">
        <title>Cell-free culture of the endosymbiotic bacteria Spiroplasma poulsonii highlights bacterial genes involved in host-symbiont interactions.</title>
        <authorList>
            <person name="Masson F."/>
            <person name="Calderon Copete S.P."/>
            <person name="Schupfer F."/>
            <person name="Garcia-Arraez G."/>
            <person name="Lemaitre B."/>
        </authorList>
    </citation>
    <scope>NUCLEOTIDE SEQUENCE</scope>
    <source>
        <strain evidence="1">MSRO</strain>
    </source>
</reference>
<keyword evidence="3" id="KW-1185">Reference proteome</keyword>
<dbReference type="EMBL" id="JTLV02000001">
    <property type="protein sequence ID" value="PQM31692.1"/>
    <property type="molecule type" value="Genomic_DNA"/>
</dbReference>
<dbReference type="EMBL" id="JTLV02000001">
    <property type="protein sequence ID" value="PQM31674.1"/>
    <property type="molecule type" value="Genomic_DNA"/>
</dbReference>
<dbReference type="RefSeq" id="WP_040093709.1">
    <property type="nucleotide sequence ID" value="NZ_CM020866.1"/>
</dbReference>
<protein>
    <submittedName>
        <fullName evidence="1">Uncharacterized protein</fullName>
    </submittedName>
</protein>
<evidence type="ECO:0000313" key="3">
    <source>
        <dbReference type="Proteomes" id="UP000031565"/>
    </source>
</evidence>
<accession>A0A0C2HWG0</accession>
<evidence type="ECO:0000313" key="2">
    <source>
        <dbReference type="EMBL" id="PQM31692.1"/>
    </source>
</evidence>
<comment type="caution">
    <text evidence="1">The sequence shown here is derived from an EMBL/GenBank/DDBJ whole genome shotgun (WGS) entry which is preliminary data.</text>
</comment>
<dbReference type="AlphaFoldDB" id="A0A0C2HWG0"/>
<reference evidence="1" key="1">
    <citation type="submission" date="2014-10" db="EMBL/GenBank/DDBJ databases">
        <authorList>
            <person name="Seo M.-J."/>
            <person name="Seok Y.J."/>
            <person name="Cha I.-T."/>
        </authorList>
    </citation>
    <scope>NUCLEOTIDE SEQUENCE</scope>
    <source>
        <strain evidence="1">MSRO</strain>
    </source>
</reference>
<evidence type="ECO:0000313" key="1">
    <source>
        <dbReference type="EMBL" id="PQM31674.1"/>
    </source>
</evidence>
<sequence length="79" mass="9660">MKRIKEILKELKSKEYNILLDELEELFFELEKNQLYKEDFVIYSFGCDKCNLTYSCKNNCKLFWALKDNLDYEKLESKE</sequence>